<dbReference type="PANTHER" id="PTHR42815">
    <property type="entry name" value="FAD-BINDING, PUTATIVE (AFU_ORTHOLOGUE AFUA_6G07600)-RELATED"/>
    <property type="match status" value="1"/>
</dbReference>
<dbReference type="AlphaFoldDB" id="A0A0A0D1Z0"/>
<proteinExistence type="inferred from homology"/>
<dbReference type="EMBL" id="JANX01000379">
    <property type="protein sequence ID" value="KGM32079.1"/>
    <property type="molecule type" value="Genomic_DNA"/>
</dbReference>
<dbReference type="InterPro" id="IPR039261">
    <property type="entry name" value="FNR_nucleotide-bd"/>
</dbReference>
<dbReference type="Gene3D" id="3.40.50.80">
    <property type="entry name" value="Nucleotide-binding domain of ferredoxin-NADP reductase (FNR) module"/>
    <property type="match status" value="1"/>
</dbReference>
<comment type="catalytic activity">
    <reaction evidence="13">
        <text>2 nitric oxide + NADH + 2 O2 = 2 nitrate + NAD(+) + H(+)</text>
        <dbReference type="Rhea" id="RHEA:19469"/>
        <dbReference type="ChEBI" id="CHEBI:15378"/>
        <dbReference type="ChEBI" id="CHEBI:15379"/>
        <dbReference type="ChEBI" id="CHEBI:16480"/>
        <dbReference type="ChEBI" id="CHEBI:17632"/>
        <dbReference type="ChEBI" id="CHEBI:57540"/>
        <dbReference type="ChEBI" id="CHEBI:57945"/>
        <dbReference type="EC" id="1.14.12.17"/>
    </reaction>
</comment>
<protein>
    <recommendedName>
        <fullName evidence="4">nitric oxide dioxygenase</fullName>
        <ecNumber evidence="4">1.14.12.17</ecNumber>
    </recommendedName>
</protein>
<dbReference type="SUPFAM" id="SSF63380">
    <property type="entry name" value="Riboflavin synthase domain-like"/>
    <property type="match status" value="1"/>
</dbReference>
<evidence type="ECO:0000256" key="12">
    <source>
        <dbReference type="ARBA" id="ARBA00023027"/>
    </source>
</evidence>
<dbReference type="InterPro" id="IPR012675">
    <property type="entry name" value="Beta-grasp_dom_sf"/>
</dbReference>
<dbReference type="RefSeq" id="WP_034844410.1">
    <property type="nucleotide sequence ID" value="NZ_JANX01000379.1"/>
</dbReference>
<dbReference type="InterPro" id="IPR001041">
    <property type="entry name" value="2Fe-2S_ferredoxin-type"/>
</dbReference>
<evidence type="ECO:0000256" key="4">
    <source>
        <dbReference type="ARBA" id="ARBA00012229"/>
    </source>
</evidence>
<evidence type="ECO:0000313" key="19">
    <source>
        <dbReference type="Proteomes" id="UP000029995"/>
    </source>
</evidence>
<sequence>MSDTATSAPAPLPGWPHHAAPFHSGEQAAQARAGVRERMASAGRRVIRGIMPDQHRDFFAMLPLLVVGSLDRQGRPWASILSGRPGFLHSPDPRTLTVAARPAYGDPLGGNLAVGSPVGLLGIQLETRRRNRMNGTVTEWAEGRFTVTVGQSFGNCPQYIQARTPAFVAEPDSLGAPRPVHEEGSLLSPRAAALVAAADTFFIASRSANAQKGDAPSEGVDVSHRGGRPGFVRVAEEGGRTVLTAPDFVGNFYFNTFGNIEADPRAGLVFVDFDTGGVLLLTGSAEVVWDGPEVASFAGAERLLRFRLEEGRWIEDAVPLRWSAPEQAPQLAATGTWEEAGRAAAAEAARNMLRPFTVTRIVEESATIRSFVLEPAAGGSVVAHRPGQFLPIALDIPGRDRPVRRTYTLSDASDGRSYRISVKRETGADGRPGVASHWLHDHVQTGDTIRALAPRGDFVLDGDSRRPVLLLSAGVGVTPMIAMLNDLVGRNPDRLRHPGRGIWFVHAARDAAEHAFAGHLRALATRVPTLTVHVRHSRPRPQDVAGRDYDDAGHIDAALLRRLLPLDDYDVYLCGPAGFMQAMRAALGSLGVRPELIRSEAFAAGSAAPVDPTTLPPAVAEAEVEFRASGRSAVWDPSRGSLLDLAEAAGIQAPWSCRSGLCGTCAARVADGAVTYAEPPAGAPGPGEALVCCAVPASDRVVLEL</sequence>
<keyword evidence="5" id="KW-0349">Heme</keyword>
<comment type="catalytic activity">
    <reaction evidence="14">
        <text>2 nitric oxide + NADPH + 2 O2 = 2 nitrate + NADP(+) + H(+)</text>
        <dbReference type="Rhea" id="RHEA:19465"/>
        <dbReference type="ChEBI" id="CHEBI:15378"/>
        <dbReference type="ChEBI" id="CHEBI:15379"/>
        <dbReference type="ChEBI" id="CHEBI:16480"/>
        <dbReference type="ChEBI" id="CHEBI:17632"/>
        <dbReference type="ChEBI" id="CHEBI:57783"/>
        <dbReference type="ChEBI" id="CHEBI:58349"/>
        <dbReference type="EC" id="1.14.12.17"/>
    </reaction>
</comment>
<organism evidence="18 19">
    <name type="scientific">Inquilinus limosus MP06</name>
    <dbReference type="NCBI Taxonomy" id="1398085"/>
    <lineage>
        <taxon>Bacteria</taxon>
        <taxon>Pseudomonadati</taxon>
        <taxon>Pseudomonadota</taxon>
        <taxon>Alphaproteobacteria</taxon>
        <taxon>Rhodospirillales</taxon>
        <taxon>Rhodospirillaceae</taxon>
        <taxon>Inquilinus</taxon>
    </lineage>
</organism>
<comment type="cofactor">
    <cofactor evidence="2">
        <name>FAD</name>
        <dbReference type="ChEBI" id="CHEBI:57692"/>
    </cofactor>
</comment>
<keyword evidence="7" id="KW-0479">Metal-binding</keyword>
<evidence type="ECO:0000259" key="16">
    <source>
        <dbReference type="PROSITE" id="PS51085"/>
    </source>
</evidence>
<gene>
    <name evidence="18" type="ORF">P409_23485</name>
</gene>
<dbReference type="SUPFAM" id="SSF52343">
    <property type="entry name" value="Ferredoxin reductase-like, C-terminal NADP-linked domain"/>
    <property type="match status" value="1"/>
</dbReference>
<comment type="cofactor">
    <cofactor evidence="1">
        <name>heme b</name>
        <dbReference type="ChEBI" id="CHEBI:60344"/>
    </cofactor>
</comment>
<keyword evidence="8" id="KW-0274">FAD</keyword>
<evidence type="ECO:0000256" key="15">
    <source>
        <dbReference type="SAM" id="MobiDB-lite"/>
    </source>
</evidence>
<evidence type="ECO:0000256" key="14">
    <source>
        <dbReference type="ARBA" id="ARBA00049433"/>
    </source>
</evidence>
<dbReference type="CDD" id="cd06184">
    <property type="entry name" value="flavohem_like_fad_nad_binding"/>
    <property type="match status" value="1"/>
</dbReference>
<dbReference type="OrthoDB" id="9786134at2"/>
<evidence type="ECO:0000256" key="10">
    <source>
        <dbReference type="ARBA" id="ARBA00023002"/>
    </source>
</evidence>
<accession>A0A0A0D1Z0</accession>
<dbReference type="GO" id="GO:0046872">
    <property type="term" value="F:metal ion binding"/>
    <property type="evidence" value="ECO:0007669"/>
    <property type="project" value="UniProtKB-KW"/>
</dbReference>
<dbReference type="Gene3D" id="3.10.20.30">
    <property type="match status" value="1"/>
</dbReference>
<evidence type="ECO:0000256" key="7">
    <source>
        <dbReference type="ARBA" id="ARBA00022723"/>
    </source>
</evidence>
<evidence type="ECO:0000256" key="5">
    <source>
        <dbReference type="ARBA" id="ARBA00022617"/>
    </source>
</evidence>
<dbReference type="PANTHER" id="PTHR42815:SF2">
    <property type="entry name" value="FAD-BINDING, PUTATIVE (AFU_ORTHOLOGUE AFUA_6G07600)-RELATED"/>
    <property type="match status" value="1"/>
</dbReference>
<evidence type="ECO:0000256" key="2">
    <source>
        <dbReference type="ARBA" id="ARBA00001974"/>
    </source>
</evidence>
<dbReference type="Pfam" id="PF00111">
    <property type="entry name" value="Fer2"/>
    <property type="match status" value="1"/>
</dbReference>
<dbReference type="Pfam" id="PF00175">
    <property type="entry name" value="NAD_binding_1"/>
    <property type="match status" value="1"/>
</dbReference>
<evidence type="ECO:0000256" key="8">
    <source>
        <dbReference type="ARBA" id="ARBA00022827"/>
    </source>
</evidence>
<dbReference type="InterPro" id="IPR006058">
    <property type="entry name" value="2Fe2S_fd_BS"/>
</dbReference>
<dbReference type="PRINTS" id="PR00410">
    <property type="entry name" value="PHEHYDRXLASE"/>
</dbReference>
<comment type="similarity">
    <text evidence="3">In the C-terminal section; belongs to the flavoprotein pyridine nucleotide cytochrome reductase family.</text>
</comment>
<evidence type="ECO:0000313" key="18">
    <source>
        <dbReference type="EMBL" id="KGM32079.1"/>
    </source>
</evidence>
<dbReference type="FunFam" id="3.40.50.80:FF:000010">
    <property type="entry name" value="Flavohemoprotein"/>
    <property type="match status" value="1"/>
</dbReference>
<feature type="domain" description="FAD-binding FR-type" evidence="17">
    <location>
        <begin position="351"/>
        <end position="461"/>
    </location>
</feature>
<dbReference type="SUPFAM" id="SSF50475">
    <property type="entry name" value="FMN-binding split barrel"/>
    <property type="match status" value="1"/>
</dbReference>
<dbReference type="PROSITE" id="PS51085">
    <property type="entry name" value="2FE2S_FER_2"/>
    <property type="match status" value="1"/>
</dbReference>
<dbReference type="InterPro" id="IPR017938">
    <property type="entry name" value="Riboflavin_synthase-like_b-brl"/>
</dbReference>
<dbReference type="InterPro" id="IPR036010">
    <property type="entry name" value="2Fe-2S_ferredoxin-like_sf"/>
</dbReference>
<dbReference type="EC" id="1.14.12.17" evidence="4"/>
<keyword evidence="10" id="KW-0560">Oxidoreductase</keyword>
<evidence type="ECO:0000259" key="17">
    <source>
        <dbReference type="PROSITE" id="PS51384"/>
    </source>
</evidence>
<feature type="domain" description="2Fe-2S ferredoxin-type" evidence="16">
    <location>
        <begin position="622"/>
        <end position="705"/>
    </location>
</feature>
<evidence type="ECO:0000256" key="6">
    <source>
        <dbReference type="ARBA" id="ARBA00022630"/>
    </source>
</evidence>
<keyword evidence="6" id="KW-0285">Flavoprotein</keyword>
<dbReference type="InterPro" id="IPR001433">
    <property type="entry name" value="OxRdtase_FAD/NAD-bd"/>
</dbReference>
<keyword evidence="11" id="KW-0408">Iron</keyword>
<keyword evidence="9" id="KW-0521">NADP</keyword>
<evidence type="ECO:0000256" key="11">
    <source>
        <dbReference type="ARBA" id="ARBA00023004"/>
    </source>
</evidence>
<dbReference type="Proteomes" id="UP000029995">
    <property type="component" value="Unassembled WGS sequence"/>
</dbReference>
<dbReference type="CDD" id="cd00207">
    <property type="entry name" value="fer2"/>
    <property type="match status" value="1"/>
</dbReference>
<dbReference type="PROSITE" id="PS00197">
    <property type="entry name" value="2FE2S_FER_1"/>
    <property type="match status" value="1"/>
</dbReference>
<dbReference type="Gene3D" id="2.30.110.10">
    <property type="entry name" value="Electron Transport, Fmn-binding Protein, Chain A"/>
    <property type="match status" value="1"/>
</dbReference>
<dbReference type="InterPro" id="IPR012349">
    <property type="entry name" value="Split_barrel_FMN-bd"/>
</dbReference>
<evidence type="ECO:0000256" key="1">
    <source>
        <dbReference type="ARBA" id="ARBA00001970"/>
    </source>
</evidence>
<dbReference type="GO" id="GO:0051537">
    <property type="term" value="F:2 iron, 2 sulfur cluster binding"/>
    <property type="evidence" value="ECO:0007669"/>
    <property type="project" value="InterPro"/>
</dbReference>
<keyword evidence="12" id="KW-0520">NAD</keyword>
<dbReference type="InterPro" id="IPR017927">
    <property type="entry name" value="FAD-bd_FR_type"/>
</dbReference>
<reference evidence="18 19" key="1">
    <citation type="submission" date="2014-01" db="EMBL/GenBank/DDBJ databases">
        <title>Genome sequence determination for a cystic fibrosis isolate, Inquilinus limosus.</title>
        <authorList>
            <person name="Pino M."/>
            <person name="Di Conza J."/>
            <person name="Gutkind G."/>
        </authorList>
    </citation>
    <scope>NUCLEOTIDE SEQUENCE [LARGE SCALE GENOMIC DNA]</scope>
    <source>
        <strain evidence="18 19">MP06</strain>
    </source>
</reference>
<evidence type="ECO:0000256" key="9">
    <source>
        <dbReference type="ARBA" id="ARBA00022857"/>
    </source>
</evidence>
<comment type="caution">
    <text evidence="18">The sequence shown here is derived from an EMBL/GenBank/DDBJ whole genome shotgun (WGS) entry which is preliminary data.</text>
</comment>
<name>A0A0A0D1Z0_9PROT</name>
<dbReference type="SUPFAM" id="SSF54292">
    <property type="entry name" value="2Fe-2S ferredoxin-like"/>
    <property type="match status" value="1"/>
</dbReference>
<dbReference type="GO" id="GO:0008941">
    <property type="term" value="F:nitric oxide dioxygenase NAD(P)H activity"/>
    <property type="evidence" value="ECO:0007669"/>
    <property type="project" value="UniProtKB-EC"/>
</dbReference>
<feature type="region of interest" description="Disordered" evidence="15">
    <location>
        <begin position="1"/>
        <end position="37"/>
    </location>
</feature>
<evidence type="ECO:0000256" key="3">
    <source>
        <dbReference type="ARBA" id="ARBA00006401"/>
    </source>
</evidence>
<dbReference type="PROSITE" id="PS51384">
    <property type="entry name" value="FAD_FR"/>
    <property type="match status" value="1"/>
</dbReference>
<evidence type="ECO:0000256" key="13">
    <source>
        <dbReference type="ARBA" id="ARBA00048649"/>
    </source>
</evidence>
<dbReference type="Gene3D" id="2.40.30.10">
    <property type="entry name" value="Translation factors"/>
    <property type="match status" value="1"/>
</dbReference>